<protein>
    <submittedName>
        <fullName evidence="2">Alpha/beta hydrolase</fullName>
    </submittedName>
</protein>
<dbReference type="InterPro" id="IPR029058">
    <property type="entry name" value="AB_hydrolase_fold"/>
</dbReference>
<gene>
    <name evidence="2" type="ORF">A6A03_03875</name>
</gene>
<keyword evidence="3" id="KW-1185">Reference proteome</keyword>
<evidence type="ECO:0000313" key="2">
    <source>
        <dbReference type="EMBL" id="OAN42864.1"/>
    </source>
</evidence>
<dbReference type="STRING" id="1707952.A6A03_03875"/>
<reference evidence="2 3" key="1">
    <citation type="submission" date="2016-04" db="EMBL/GenBank/DDBJ databases">
        <title>Chloroflexus islandicus sp. nov., a thermophilic filamentous anoxygenic phototrophic bacterium from geyser Strokkur (Iceland).</title>
        <authorList>
            <person name="Gaisin V.A."/>
            <person name="Kalashnikov A.M."/>
            <person name="Sukhacheva M.V."/>
            <person name="Grouzdev D.S."/>
            <person name="Ivanov T.M."/>
            <person name="Kuznetsov B."/>
            <person name="Gorlenko V.M."/>
        </authorList>
    </citation>
    <scope>NUCLEOTIDE SEQUENCE [LARGE SCALE GENOMIC DNA]</scope>
    <source>
        <strain evidence="3">isl-2</strain>
    </source>
</reference>
<dbReference type="InterPro" id="IPR022742">
    <property type="entry name" value="Hydrolase_4"/>
</dbReference>
<dbReference type="RefSeq" id="WP_066790378.1">
    <property type="nucleotide sequence ID" value="NZ_LWQS01000082.1"/>
</dbReference>
<evidence type="ECO:0000259" key="1">
    <source>
        <dbReference type="Pfam" id="PF12146"/>
    </source>
</evidence>
<dbReference type="Pfam" id="PF12146">
    <property type="entry name" value="Hydrolase_4"/>
    <property type="match status" value="1"/>
</dbReference>
<keyword evidence="2" id="KW-0378">Hydrolase</keyword>
<dbReference type="PANTHER" id="PTHR11614">
    <property type="entry name" value="PHOSPHOLIPASE-RELATED"/>
    <property type="match status" value="1"/>
</dbReference>
<evidence type="ECO:0000313" key="3">
    <source>
        <dbReference type="Proteomes" id="UP000078287"/>
    </source>
</evidence>
<dbReference type="EMBL" id="LWQS01000082">
    <property type="protein sequence ID" value="OAN42864.1"/>
    <property type="molecule type" value="Genomic_DNA"/>
</dbReference>
<dbReference type="GO" id="GO:0016787">
    <property type="term" value="F:hydrolase activity"/>
    <property type="evidence" value="ECO:0007669"/>
    <property type="project" value="UniProtKB-KW"/>
</dbReference>
<accession>A0A178M657</accession>
<proteinExistence type="predicted"/>
<name>A0A178M657_9CHLR</name>
<comment type="caution">
    <text evidence="2">The sequence shown here is derived from an EMBL/GenBank/DDBJ whole genome shotgun (WGS) entry which is preliminary data.</text>
</comment>
<dbReference type="SUPFAM" id="SSF53474">
    <property type="entry name" value="alpha/beta-Hydrolases"/>
    <property type="match status" value="1"/>
</dbReference>
<dbReference type="Proteomes" id="UP000078287">
    <property type="component" value="Unassembled WGS sequence"/>
</dbReference>
<dbReference type="Gene3D" id="3.40.50.1820">
    <property type="entry name" value="alpha/beta hydrolase"/>
    <property type="match status" value="1"/>
</dbReference>
<sequence>MISPTVTQQQWLPDPALAGFEMLPLDLAGGRAVLVRQCDPPATGRAVLYVHGYSDYFFQTHVADVFRAHGYAFYAIDLPGHGRAIQPGQIPCFYRDIAEFYPFIDAAIAVIDAAHNRPWLVLHGHSAGGLVTALYAAEGSRRDRLGALALNSPFFDFMIDRATRASIPLVMLLGRLKPTRIVGKLSSVYGETIYRGTGGEWEFDQRWKPINGIPMRAGTARAILLAQRRLRRGLGIRCPILILHSARSAWPIPGSPEITKADIVLDVAHMRRDGPMLGDDVTMIAIEGGLHDLALSPKPVREQYVAELMGWLEEVAATSVRSV</sequence>
<feature type="domain" description="Serine aminopeptidase S33" evidence="1">
    <location>
        <begin position="45"/>
        <end position="246"/>
    </location>
</feature>
<dbReference type="InterPro" id="IPR051044">
    <property type="entry name" value="MAG_DAG_Lipase"/>
</dbReference>
<dbReference type="OrthoDB" id="9801217at2"/>
<dbReference type="AlphaFoldDB" id="A0A178M657"/>
<organism evidence="2 3">
    <name type="scientific">Chloroflexus islandicus</name>
    <dbReference type="NCBI Taxonomy" id="1707952"/>
    <lineage>
        <taxon>Bacteria</taxon>
        <taxon>Bacillati</taxon>
        <taxon>Chloroflexota</taxon>
        <taxon>Chloroflexia</taxon>
        <taxon>Chloroflexales</taxon>
        <taxon>Chloroflexineae</taxon>
        <taxon>Chloroflexaceae</taxon>
        <taxon>Chloroflexus</taxon>
    </lineage>
</organism>